<dbReference type="KEGG" id="cpyr:CYJ47_01075"/>
<dbReference type="Gene3D" id="3.40.50.720">
    <property type="entry name" value="NAD(P)-binding Rossmann-like Domain"/>
    <property type="match status" value="1"/>
</dbReference>
<dbReference type="EMBL" id="CP136958">
    <property type="protein sequence ID" value="WOT02402.1"/>
    <property type="molecule type" value="Genomic_DNA"/>
</dbReference>
<dbReference type="RefSeq" id="WP_101678705.1">
    <property type="nucleotide sequence ID" value="NZ_CAUPGZ010000012.1"/>
</dbReference>
<name>A0AAF0YS46_9CORY</name>
<evidence type="ECO:0000313" key="1">
    <source>
        <dbReference type="EMBL" id="WOT02402.1"/>
    </source>
</evidence>
<dbReference type="AlphaFoldDB" id="A0AAF0YS46"/>
<dbReference type="Proteomes" id="UP000234560">
    <property type="component" value="Chromosome"/>
</dbReference>
<sequence>MQQSPQQRVCHIGTDPHVAEALARTHHLLVSSPEEATLIVCSLRGDELLDAISSLEPLVHPGQVVVHTDPRMGAQVLDPLEVRGPMCVALGALGDMWCVSAVDELGATIGTVLAAEMGGMSVVIDDADRPLIGRVAESLDTARTSYVEAHRILRDVTGSDDLATHVVQEHVGLVVSTFEK</sequence>
<reference evidence="1" key="1">
    <citation type="submission" date="2017-12" db="EMBL/GenBank/DDBJ databases">
        <authorList>
            <person name="Thomas-White K."/>
            <person name="Wolfe A.J."/>
        </authorList>
    </citation>
    <scope>NUCLEOTIDE SEQUENCE</scope>
    <source>
        <strain evidence="1">UMB0763</strain>
    </source>
</reference>
<gene>
    <name evidence="1" type="ORF">CYJ47_01075</name>
</gene>
<evidence type="ECO:0000313" key="2">
    <source>
        <dbReference type="Proteomes" id="UP000234560"/>
    </source>
</evidence>
<reference evidence="1" key="2">
    <citation type="submission" date="2023-10" db="EMBL/GenBank/DDBJ databases">
        <authorList>
            <person name="Choi B."/>
        </authorList>
    </citation>
    <scope>NUCLEOTIDE SEQUENCE</scope>
    <source>
        <strain evidence="1">UMB0763</strain>
    </source>
</reference>
<organism evidence="1 2">
    <name type="scientific">Corynebacterium pyruviciproducens</name>
    <dbReference type="NCBI Taxonomy" id="598660"/>
    <lineage>
        <taxon>Bacteria</taxon>
        <taxon>Bacillati</taxon>
        <taxon>Actinomycetota</taxon>
        <taxon>Actinomycetes</taxon>
        <taxon>Mycobacteriales</taxon>
        <taxon>Corynebacteriaceae</taxon>
        <taxon>Corynebacterium</taxon>
    </lineage>
</organism>
<accession>A0AAF0YS46</accession>
<proteinExistence type="predicted"/>
<protein>
    <submittedName>
        <fullName evidence="1">Uncharacterized protein</fullName>
    </submittedName>
</protein>